<dbReference type="PROSITE" id="PS50109">
    <property type="entry name" value="HIS_KIN"/>
    <property type="match status" value="1"/>
</dbReference>
<keyword evidence="15" id="KW-0969">Cilium</keyword>
<evidence type="ECO:0000256" key="8">
    <source>
        <dbReference type="ARBA" id="ARBA00022777"/>
    </source>
</evidence>
<dbReference type="SUPFAM" id="SSF55874">
    <property type="entry name" value="ATPase domain of HSP90 chaperone/DNA topoisomerase II/histidine kinase"/>
    <property type="match status" value="1"/>
</dbReference>
<keyword evidence="12" id="KW-0472">Membrane</keyword>
<dbReference type="InterPro" id="IPR003018">
    <property type="entry name" value="GAF"/>
</dbReference>
<accession>A0A085W994</accession>
<evidence type="ECO:0000256" key="9">
    <source>
        <dbReference type="ARBA" id="ARBA00022840"/>
    </source>
</evidence>
<dbReference type="GO" id="GO:0000156">
    <property type="term" value="F:phosphorelay response regulator activity"/>
    <property type="evidence" value="ECO:0007669"/>
    <property type="project" value="TreeGrafter"/>
</dbReference>
<keyword evidence="8 15" id="KW-0418">Kinase</keyword>
<dbReference type="InterPro" id="IPR050351">
    <property type="entry name" value="BphY/WalK/GraS-like"/>
</dbReference>
<dbReference type="PANTHER" id="PTHR42878">
    <property type="entry name" value="TWO-COMPONENT HISTIDINE KINASE"/>
    <property type="match status" value="1"/>
</dbReference>
<evidence type="ECO:0000256" key="7">
    <source>
        <dbReference type="ARBA" id="ARBA00022741"/>
    </source>
</evidence>
<evidence type="ECO:0000256" key="10">
    <source>
        <dbReference type="ARBA" id="ARBA00022989"/>
    </source>
</evidence>
<keyword evidence="7" id="KW-0547">Nucleotide-binding</keyword>
<evidence type="ECO:0000256" key="11">
    <source>
        <dbReference type="ARBA" id="ARBA00023012"/>
    </source>
</evidence>
<dbReference type="Proteomes" id="UP000028725">
    <property type="component" value="Unassembled WGS sequence"/>
</dbReference>
<dbReference type="InterPro" id="IPR000014">
    <property type="entry name" value="PAS"/>
</dbReference>
<evidence type="ECO:0000256" key="2">
    <source>
        <dbReference type="ARBA" id="ARBA00004141"/>
    </source>
</evidence>
<dbReference type="GO" id="GO:0007234">
    <property type="term" value="P:osmosensory signaling via phosphorelay pathway"/>
    <property type="evidence" value="ECO:0007669"/>
    <property type="project" value="TreeGrafter"/>
</dbReference>
<dbReference type="Gene3D" id="1.10.287.130">
    <property type="match status" value="1"/>
</dbReference>
<evidence type="ECO:0000313" key="16">
    <source>
        <dbReference type="Proteomes" id="UP000028725"/>
    </source>
</evidence>
<evidence type="ECO:0000256" key="4">
    <source>
        <dbReference type="ARBA" id="ARBA00022553"/>
    </source>
</evidence>
<comment type="subcellular location">
    <subcellularLocation>
        <location evidence="2">Membrane</location>
        <topology evidence="2">Multi-pass membrane protein</topology>
    </subcellularLocation>
</comment>
<keyword evidence="4" id="KW-0597">Phosphoprotein</keyword>
<dbReference type="SMART" id="SM00388">
    <property type="entry name" value="HisKA"/>
    <property type="match status" value="1"/>
</dbReference>
<evidence type="ECO:0000256" key="1">
    <source>
        <dbReference type="ARBA" id="ARBA00000085"/>
    </source>
</evidence>
<evidence type="ECO:0000256" key="12">
    <source>
        <dbReference type="ARBA" id="ARBA00023136"/>
    </source>
</evidence>
<dbReference type="InterPro" id="IPR035965">
    <property type="entry name" value="PAS-like_dom_sf"/>
</dbReference>
<comment type="caution">
    <text evidence="15">The sequence shown here is derived from an EMBL/GenBank/DDBJ whole genome shotgun (WGS) entry which is preliminary data.</text>
</comment>
<reference evidence="15 16" key="1">
    <citation type="submission" date="2014-04" db="EMBL/GenBank/DDBJ databases">
        <title>Genome assembly of Hyalangium minutum DSM 14724.</title>
        <authorList>
            <person name="Sharma G."/>
            <person name="Subramanian S."/>
        </authorList>
    </citation>
    <scope>NUCLEOTIDE SEQUENCE [LARGE SCALE GENOMIC DNA]</scope>
    <source>
        <strain evidence="15 16">DSM 14724</strain>
    </source>
</reference>
<dbReference type="Pfam" id="PF13188">
    <property type="entry name" value="PAS_8"/>
    <property type="match status" value="1"/>
</dbReference>
<gene>
    <name evidence="15" type="ORF">DB31_2051</name>
</gene>
<dbReference type="SUPFAM" id="SSF55785">
    <property type="entry name" value="PYP-like sensor domain (PAS domain)"/>
    <property type="match status" value="1"/>
</dbReference>
<keyword evidence="11" id="KW-0902">Two-component regulatory system</keyword>
<dbReference type="STRING" id="394096.DB31_2051"/>
<dbReference type="InterPro" id="IPR003661">
    <property type="entry name" value="HisK_dim/P_dom"/>
</dbReference>
<evidence type="ECO:0000256" key="3">
    <source>
        <dbReference type="ARBA" id="ARBA00012438"/>
    </source>
</evidence>
<name>A0A085W994_9BACT</name>
<dbReference type="SUPFAM" id="SSF47384">
    <property type="entry name" value="Homodimeric domain of signal transducing histidine kinase"/>
    <property type="match status" value="1"/>
</dbReference>
<dbReference type="Pfam" id="PF00512">
    <property type="entry name" value="HisKA"/>
    <property type="match status" value="1"/>
</dbReference>
<dbReference type="GO" id="GO:0030295">
    <property type="term" value="F:protein kinase activator activity"/>
    <property type="evidence" value="ECO:0007669"/>
    <property type="project" value="TreeGrafter"/>
</dbReference>
<evidence type="ECO:0000313" key="15">
    <source>
        <dbReference type="EMBL" id="KFE64257.1"/>
    </source>
</evidence>
<dbReference type="PROSITE" id="PS50112">
    <property type="entry name" value="PAS"/>
    <property type="match status" value="1"/>
</dbReference>
<dbReference type="CDD" id="cd00082">
    <property type="entry name" value="HisKA"/>
    <property type="match status" value="1"/>
</dbReference>
<dbReference type="NCBIfam" id="TIGR00229">
    <property type="entry name" value="sensory_box"/>
    <property type="match status" value="1"/>
</dbReference>
<feature type="domain" description="PAS" evidence="14">
    <location>
        <begin position="24"/>
        <end position="74"/>
    </location>
</feature>
<dbReference type="InterPro" id="IPR004358">
    <property type="entry name" value="Sig_transdc_His_kin-like_C"/>
</dbReference>
<keyword evidence="5" id="KW-0808">Transferase</keyword>
<evidence type="ECO:0000256" key="5">
    <source>
        <dbReference type="ARBA" id="ARBA00022679"/>
    </source>
</evidence>
<keyword evidence="15" id="KW-0282">Flagellum</keyword>
<dbReference type="InterPro" id="IPR029016">
    <property type="entry name" value="GAF-like_dom_sf"/>
</dbReference>
<protein>
    <recommendedName>
        <fullName evidence="3">histidine kinase</fullName>
        <ecNumber evidence="3">2.7.13.3</ecNumber>
    </recommendedName>
</protein>
<evidence type="ECO:0000259" key="13">
    <source>
        <dbReference type="PROSITE" id="PS50109"/>
    </source>
</evidence>
<dbReference type="Gene3D" id="3.30.565.10">
    <property type="entry name" value="Histidine kinase-like ATPase, C-terminal domain"/>
    <property type="match status" value="1"/>
</dbReference>
<feature type="domain" description="Histidine kinase" evidence="13">
    <location>
        <begin position="324"/>
        <end position="531"/>
    </location>
</feature>
<dbReference type="GO" id="GO:0016020">
    <property type="term" value="C:membrane"/>
    <property type="evidence" value="ECO:0007669"/>
    <property type="project" value="UniProtKB-SubCell"/>
</dbReference>
<proteinExistence type="predicted"/>
<dbReference type="InterPro" id="IPR036097">
    <property type="entry name" value="HisK_dim/P_sf"/>
</dbReference>
<dbReference type="PATRIC" id="fig|394096.3.peg.6387"/>
<dbReference type="EMBL" id="JMCB01000014">
    <property type="protein sequence ID" value="KFE64257.1"/>
    <property type="molecule type" value="Genomic_DNA"/>
</dbReference>
<dbReference type="Gene3D" id="3.30.450.20">
    <property type="entry name" value="PAS domain"/>
    <property type="match status" value="1"/>
</dbReference>
<organism evidence="15 16">
    <name type="scientific">Hyalangium minutum</name>
    <dbReference type="NCBI Taxonomy" id="394096"/>
    <lineage>
        <taxon>Bacteria</taxon>
        <taxon>Pseudomonadati</taxon>
        <taxon>Myxococcota</taxon>
        <taxon>Myxococcia</taxon>
        <taxon>Myxococcales</taxon>
        <taxon>Cystobacterineae</taxon>
        <taxon>Archangiaceae</taxon>
        <taxon>Hyalangium</taxon>
    </lineage>
</organism>
<keyword evidence="10" id="KW-1133">Transmembrane helix</keyword>
<dbReference type="InterPro" id="IPR005467">
    <property type="entry name" value="His_kinase_dom"/>
</dbReference>
<dbReference type="PANTHER" id="PTHR42878:SF7">
    <property type="entry name" value="SENSOR HISTIDINE KINASE GLRK"/>
    <property type="match status" value="1"/>
</dbReference>
<dbReference type="GO" id="GO:0005524">
    <property type="term" value="F:ATP binding"/>
    <property type="evidence" value="ECO:0007669"/>
    <property type="project" value="UniProtKB-KW"/>
</dbReference>
<dbReference type="PRINTS" id="PR00344">
    <property type="entry name" value="BCTRLSENSOR"/>
</dbReference>
<dbReference type="CDD" id="cd00130">
    <property type="entry name" value="PAS"/>
    <property type="match status" value="1"/>
</dbReference>
<dbReference type="InterPro" id="IPR036890">
    <property type="entry name" value="HATPase_C_sf"/>
</dbReference>
<evidence type="ECO:0000259" key="14">
    <source>
        <dbReference type="PROSITE" id="PS50112"/>
    </source>
</evidence>
<dbReference type="RefSeq" id="WP_044194251.1">
    <property type="nucleotide sequence ID" value="NZ_JMCB01000014.1"/>
</dbReference>
<dbReference type="Pfam" id="PF02518">
    <property type="entry name" value="HATPase_c"/>
    <property type="match status" value="1"/>
</dbReference>
<dbReference type="GO" id="GO:0000155">
    <property type="term" value="F:phosphorelay sensor kinase activity"/>
    <property type="evidence" value="ECO:0007669"/>
    <property type="project" value="InterPro"/>
</dbReference>
<dbReference type="Pfam" id="PF01590">
    <property type="entry name" value="GAF"/>
    <property type="match status" value="1"/>
</dbReference>
<comment type="catalytic activity">
    <reaction evidence="1">
        <text>ATP + protein L-histidine = ADP + protein N-phospho-L-histidine.</text>
        <dbReference type="EC" id="2.7.13.3"/>
    </reaction>
</comment>
<dbReference type="EC" id="2.7.13.3" evidence="3"/>
<dbReference type="SUPFAM" id="SSF55781">
    <property type="entry name" value="GAF domain-like"/>
    <property type="match status" value="1"/>
</dbReference>
<dbReference type="SMART" id="SM00387">
    <property type="entry name" value="HATPase_c"/>
    <property type="match status" value="1"/>
</dbReference>
<keyword evidence="6" id="KW-0812">Transmembrane</keyword>
<keyword evidence="15" id="KW-0966">Cell projection</keyword>
<dbReference type="CDD" id="cd00075">
    <property type="entry name" value="HATPase"/>
    <property type="match status" value="1"/>
</dbReference>
<dbReference type="AlphaFoldDB" id="A0A085W994"/>
<evidence type="ECO:0000256" key="6">
    <source>
        <dbReference type="ARBA" id="ARBA00022692"/>
    </source>
</evidence>
<dbReference type="InterPro" id="IPR003594">
    <property type="entry name" value="HATPase_dom"/>
</dbReference>
<sequence length="533" mass="58323">MSDTSEYRPLEGLPVPVAVLRAERLVYANPALRALLGTSSEELSGLSIPQVLERFLPQERTWVQPRYESRTRGEHPTGSELWLRLKDSNGRERLCHVQTHRGSQPDEQLVLVQDMETEDTVRRLTEALAAAAVKLMHCRSEQDVLELAVDTIHQQGFYISVLRLEGDVYLHGPVRQDPVALAFGEKLYGRPIHEVRFPRSSIPHLDTVLSQRRAVFHQDIHSALEHFHTPELAAYLKRTFPNANALDAPIIVGDVPYGILAIQGQQLSPASAGTLELFANMVGSALENVRHHREASARLAELSRLQGDLVEQERLTVLGEAAGVVAHEVRNPLGAILNVAAVLKREPQLSTIGTSAVAMLEEEVTRLEDIVRDLLDVVRPFEPRLKPLHLGELARRVVDLLHPVCESTGARIQLEEAAQLPLLPGDETLLQLALSNLLRYALRSSPSGGTVRLALSNAPGGLSIVMEDQGAGLSGVDSQRVFEPFFTSRATGAGLGLAVVRRVVLAHGGKVGVSGRTEGGARFEVFLPVGERG</sequence>
<dbReference type="Gene3D" id="3.30.450.40">
    <property type="match status" value="1"/>
</dbReference>
<keyword evidence="16" id="KW-1185">Reference proteome</keyword>
<keyword evidence="9" id="KW-0067">ATP-binding</keyword>